<accession>A0A1B1TEQ9</accession>
<reference evidence="1" key="1">
    <citation type="submission" date="2014-11" db="EMBL/GenBank/DDBJ databases">
        <authorList>
            <person name="Zhu J."/>
            <person name="Qi W."/>
            <person name="Song R."/>
        </authorList>
    </citation>
    <scope>NUCLEOTIDE SEQUENCE</scope>
</reference>
<dbReference type="EMBL" id="KP211907">
    <property type="protein sequence ID" value="ANV80776.1"/>
    <property type="molecule type" value="Genomic_DNA"/>
</dbReference>
<name>A0A1B1TEQ9_9ARCH</name>
<sequence length="144" mass="16339">MSEDDAIANLRVQEYLDDVSNLNLSTSKSQWYNVDVATLLVNCKVVGHDIDEATGASLIFLEKSVLMCCCDSGKMHHYPKHLLHCFVDDKRDGHDNPDGVIFKAELFSISPSEEQLCWEEVCHSEIQVPNVQNKVSRWLSWLNS</sequence>
<protein>
    <submittedName>
        <fullName evidence="1">Uncharacterized protein</fullName>
    </submittedName>
</protein>
<evidence type="ECO:0000313" key="1">
    <source>
        <dbReference type="EMBL" id="ANV80776.1"/>
    </source>
</evidence>
<dbReference type="AlphaFoldDB" id="A0A1B1TEQ9"/>
<proteinExistence type="predicted"/>
<reference evidence="1" key="2">
    <citation type="journal article" date="2015" name="ISME J.">
        <title>A new class of marine Euryarchaeota group II from the Mediterranean deep chlorophyll maximum.</title>
        <authorList>
            <person name="Martin-Cuadrado A.B."/>
            <person name="Garcia-Heredia I."/>
            <person name="Molto A.G."/>
            <person name="Lopez-Ubeda R."/>
            <person name="Kimes N."/>
            <person name="Lopez-Garcia P."/>
            <person name="Moreira D."/>
            <person name="Rodriguez-Valera F."/>
        </authorList>
    </citation>
    <scope>NUCLEOTIDE SEQUENCE</scope>
</reference>
<organism evidence="1">
    <name type="scientific">uncultured Poseidoniia archaeon</name>
    <dbReference type="NCBI Taxonomy" id="1697135"/>
    <lineage>
        <taxon>Archaea</taxon>
        <taxon>Methanobacteriati</taxon>
        <taxon>Thermoplasmatota</taxon>
        <taxon>Candidatus Poseidoniia</taxon>
        <taxon>environmental samples</taxon>
    </lineage>
</organism>